<proteinExistence type="predicted"/>
<accession>A0AAF0U1A7</accession>
<evidence type="ECO:0000313" key="1">
    <source>
        <dbReference type="EMBL" id="WMV37419.1"/>
    </source>
</evidence>
<sequence length="126" mass="14766">MAKRVYRKYHVSLPYRVTHVDLVEFVMLLLTVEPEWLSFSFQIPRPGVESGNFMPKGQFVSCLKARKMISNGCIYHLVRVRDRHFEIHILESYPVVNELTGVFLDDLLNIPPEREIDFGIYLLPVM</sequence>
<gene>
    <name evidence="1" type="ORF">MTR67_030804</name>
</gene>
<keyword evidence="2" id="KW-1185">Reference proteome</keyword>
<name>A0AAF0U1A7_SOLVR</name>
<reference evidence="1" key="1">
    <citation type="submission" date="2023-08" db="EMBL/GenBank/DDBJ databases">
        <title>A de novo genome assembly of Solanum verrucosum Schlechtendal, a Mexican diploid species geographically isolated from the other diploid A-genome species in potato relatives.</title>
        <authorList>
            <person name="Hosaka K."/>
        </authorList>
    </citation>
    <scope>NUCLEOTIDE SEQUENCE</scope>
    <source>
        <tissue evidence="1">Young leaves</tissue>
    </source>
</reference>
<organism evidence="1 2">
    <name type="scientific">Solanum verrucosum</name>
    <dbReference type="NCBI Taxonomy" id="315347"/>
    <lineage>
        <taxon>Eukaryota</taxon>
        <taxon>Viridiplantae</taxon>
        <taxon>Streptophyta</taxon>
        <taxon>Embryophyta</taxon>
        <taxon>Tracheophyta</taxon>
        <taxon>Spermatophyta</taxon>
        <taxon>Magnoliopsida</taxon>
        <taxon>eudicotyledons</taxon>
        <taxon>Gunneridae</taxon>
        <taxon>Pentapetalae</taxon>
        <taxon>asterids</taxon>
        <taxon>lamiids</taxon>
        <taxon>Solanales</taxon>
        <taxon>Solanaceae</taxon>
        <taxon>Solanoideae</taxon>
        <taxon>Solaneae</taxon>
        <taxon>Solanum</taxon>
    </lineage>
</organism>
<dbReference type="EMBL" id="CP133618">
    <property type="protein sequence ID" value="WMV37419.1"/>
    <property type="molecule type" value="Genomic_DNA"/>
</dbReference>
<dbReference type="Proteomes" id="UP001234989">
    <property type="component" value="Chromosome 7"/>
</dbReference>
<evidence type="ECO:0000313" key="2">
    <source>
        <dbReference type="Proteomes" id="UP001234989"/>
    </source>
</evidence>
<protein>
    <submittedName>
        <fullName evidence="1">Uncharacterized protein</fullName>
    </submittedName>
</protein>
<dbReference type="AlphaFoldDB" id="A0AAF0U1A7"/>